<dbReference type="GO" id="GO:0008171">
    <property type="term" value="F:O-methyltransferase activity"/>
    <property type="evidence" value="ECO:0007669"/>
    <property type="project" value="InterPro"/>
</dbReference>
<keyword evidence="1 5" id="KW-0489">Methyltransferase</keyword>
<comment type="caution">
    <text evidence="5">The sequence shown here is derived from an EMBL/GenBank/DDBJ whole genome shotgun (WGS) entry which is preliminary data.</text>
</comment>
<dbReference type="PROSITE" id="PS51683">
    <property type="entry name" value="SAM_OMT_II"/>
    <property type="match status" value="1"/>
</dbReference>
<proteinExistence type="predicted"/>
<name>A0A7C8III1_9PLEO</name>
<dbReference type="InterPro" id="IPR001077">
    <property type="entry name" value="COMT_C"/>
</dbReference>
<dbReference type="InterPro" id="IPR016461">
    <property type="entry name" value="COMT-like"/>
</dbReference>
<dbReference type="AlphaFoldDB" id="A0A7C8III1"/>
<evidence type="ECO:0000259" key="4">
    <source>
        <dbReference type="Pfam" id="PF00891"/>
    </source>
</evidence>
<protein>
    <submittedName>
        <fullName evidence="5">O-methyltransferase</fullName>
    </submittedName>
</protein>
<dbReference type="EMBL" id="JAADJZ010000001">
    <property type="protein sequence ID" value="KAF2878031.1"/>
    <property type="molecule type" value="Genomic_DNA"/>
</dbReference>
<accession>A0A7C8III1</accession>
<dbReference type="GO" id="GO:0032259">
    <property type="term" value="P:methylation"/>
    <property type="evidence" value="ECO:0007669"/>
    <property type="project" value="UniProtKB-KW"/>
</dbReference>
<keyword evidence="3" id="KW-0949">S-adenosyl-L-methionine</keyword>
<dbReference type="Proteomes" id="UP000481861">
    <property type="component" value="Unassembled WGS sequence"/>
</dbReference>
<dbReference type="OrthoDB" id="1606438at2759"/>
<sequence length="178" mass="20526">MFEEASSGGEETLVEGYDWQDVRRVVDVGGSDGAVVNALARAYRNLDYLVQSLPQTIENATVPQELSDRVELVTHDMFQEQTISDADVYLIRFVLHDWSDKYAVKFLYALILGLGTRDERNKRILIKDTCLPDCGTMSLFDQRFLRATSLTMREIQNVKERNAQEWRDLMRFADPRLV</sequence>
<gene>
    <name evidence="5" type="ORF">BDV95DRAFT_633543</name>
</gene>
<dbReference type="PANTHER" id="PTHR43712:SF5">
    <property type="entry name" value="O-METHYLTRANSFERASE ASQN-RELATED"/>
    <property type="match status" value="1"/>
</dbReference>
<evidence type="ECO:0000256" key="2">
    <source>
        <dbReference type="ARBA" id="ARBA00022679"/>
    </source>
</evidence>
<dbReference type="SUPFAM" id="SSF53335">
    <property type="entry name" value="S-adenosyl-L-methionine-dependent methyltransferases"/>
    <property type="match status" value="1"/>
</dbReference>
<dbReference type="InterPro" id="IPR029063">
    <property type="entry name" value="SAM-dependent_MTases_sf"/>
</dbReference>
<organism evidence="5 6">
    <name type="scientific">Massariosphaeria phaeospora</name>
    <dbReference type="NCBI Taxonomy" id="100035"/>
    <lineage>
        <taxon>Eukaryota</taxon>
        <taxon>Fungi</taxon>
        <taxon>Dikarya</taxon>
        <taxon>Ascomycota</taxon>
        <taxon>Pezizomycotina</taxon>
        <taxon>Dothideomycetes</taxon>
        <taxon>Pleosporomycetidae</taxon>
        <taxon>Pleosporales</taxon>
        <taxon>Pleosporales incertae sedis</taxon>
        <taxon>Massariosphaeria</taxon>
    </lineage>
</organism>
<feature type="domain" description="O-methyltransferase C-terminal" evidence="4">
    <location>
        <begin position="11"/>
        <end position="171"/>
    </location>
</feature>
<dbReference type="Gene3D" id="3.40.50.150">
    <property type="entry name" value="Vaccinia Virus protein VP39"/>
    <property type="match status" value="1"/>
</dbReference>
<keyword evidence="6" id="KW-1185">Reference proteome</keyword>
<dbReference type="PANTHER" id="PTHR43712">
    <property type="entry name" value="PUTATIVE (AFU_ORTHOLOGUE AFUA_4G14580)-RELATED"/>
    <property type="match status" value="1"/>
</dbReference>
<evidence type="ECO:0000256" key="3">
    <source>
        <dbReference type="ARBA" id="ARBA00022691"/>
    </source>
</evidence>
<evidence type="ECO:0000313" key="5">
    <source>
        <dbReference type="EMBL" id="KAF2878031.1"/>
    </source>
</evidence>
<dbReference type="Pfam" id="PF00891">
    <property type="entry name" value="Methyltransf_2"/>
    <property type="match status" value="1"/>
</dbReference>
<reference evidence="5 6" key="1">
    <citation type="submission" date="2020-01" db="EMBL/GenBank/DDBJ databases">
        <authorList>
            <consortium name="DOE Joint Genome Institute"/>
            <person name="Haridas S."/>
            <person name="Albert R."/>
            <person name="Binder M."/>
            <person name="Bloem J."/>
            <person name="Labutti K."/>
            <person name="Salamov A."/>
            <person name="Andreopoulos B."/>
            <person name="Baker S.E."/>
            <person name="Barry K."/>
            <person name="Bills G."/>
            <person name="Bluhm B.H."/>
            <person name="Cannon C."/>
            <person name="Castanera R."/>
            <person name="Culley D.E."/>
            <person name="Daum C."/>
            <person name="Ezra D."/>
            <person name="Gonzalez J.B."/>
            <person name="Henrissat B."/>
            <person name="Kuo A."/>
            <person name="Liang C."/>
            <person name="Lipzen A."/>
            <person name="Lutzoni F."/>
            <person name="Magnuson J."/>
            <person name="Mondo S."/>
            <person name="Nolan M."/>
            <person name="Ohm R."/>
            <person name="Pangilinan J."/>
            <person name="Park H.-J.H."/>
            <person name="Ramirez L."/>
            <person name="Alfaro M."/>
            <person name="Sun H."/>
            <person name="Tritt A."/>
            <person name="Yoshinaga Y."/>
            <person name="Zwiers L.-H.L."/>
            <person name="Turgeon B.G."/>
            <person name="Goodwin S.B."/>
            <person name="Spatafora J.W."/>
            <person name="Crous P.W."/>
            <person name="Grigoriev I.V."/>
        </authorList>
    </citation>
    <scope>NUCLEOTIDE SEQUENCE [LARGE SCALE GENOMIC DNA]</scope>
    <source>
        <strain evidence="5 6">CBS 611.86</strain>
    </source>
</reference>
<evidence type="ECO:0000256" key="1">
    <source>
        <dbReference type="ARBA" id="ARBA00022603"/>
    </source>
</evidence>
<keyword evidence="2 5" id="KW-0808">Transferase</keyword>
<evidence type="ECO:0000313" key="6">
    <source>
        <dbReference type="Proteomes" id="UP000481861"/>
    </source>
</evidence>